<protein>
    <submittedName>
        <fullName evidence="1">Uncharacterized protein</fullName>
    </submittedName>
</protein>
<accession>B1M979</accession>
<organism evidence="1 2">
    <name type="scientific">Methylobacterium radiotolerans (strain ATCC 27329 / DSM 1819 / JCM 2831 / NBRC 15690 / NCIMB 10815 / 0-1)</name>
    <dbReference type="NCBI Taxonomy" id="426355"/>
    <lineage>
        <taxon>Bacteria</taxon>
        <taxon>Pseudomonadati</taxon>
        <taxon>Pseudomonadota</taxon>
        <taxon>Alphaproteobacteria</taxon>
        <taxon>Hyphomicrobiales</taxon>
        <taxon>Methylobacteriaceae</taxon>
        <taxon>Methylobacterium</taxon>
    </lineage>
</organism>
<dbReference type="GeneID" id="31781000"/>
<reference evidence="1 2" key="1">
    <citation type="submission" date="2008-03" db="EMBL/GenBank/DDBJ databases">
        <title>Complete sequence of plasmid1 of Methylobacterium radiotolerans JCM 2831.</title>
        <authorList>
            <consortium name="US DOE Joint Genome Institute"/>
            <person name="Copeland A."/>
            <person name="Lucas S."/>
            <person name="Lapidus A."/>
            <person name="Glavina del Rio T."/>
            <person name="Dalin E."/>
            <person name="Tice H."/>
            <person name="Bruce D."/>
            <person name="Goodwin L."/>
            <person name="Pitluck S."/>
            <person name="Kiss H."/>
            <person name="Brettin T."/>
            <person name="Detter J.C."/>
            <person name="Han C."/>
            <person name="Kuske C.R."/>
            <person name="Schmutz J."/>
            <person name="Larimer F."/>
            <person name="Land M."/>
            <person name="Hauser L."/>
            <person name="Kyrpides N."/>
            <person name="Mikhailova N."/>
            <person name="Marx C.J."/>
            <person name="Richardson P."/>
        </authorList>
    </citation>
    <scope>NUCLEOTIDE SEQUENCE [LARGE SCALE GENOMIC DNA]</scope>
    <source>
        <strain evidence="2">ATCC 27329 / DSM 1819 / JCM 2831 / NBRC 15690 / NCIMB 10815 / 0-1</strain>
        <plasmid evidence="2">Plasmid pMRAD01</plasmid>
    </source>
</reference>
<dbReference type="Proteomes" id="UP000006589">
    <property type="component" value="Plasmid pMRAD01"/>
</dbReference>
<evidence type="ECO:0000313" key="2">
    <source>
        <dbReference type="Proteomes" id="UP000006589"/>
    </source>
</evidence>
<proteinExistence type="predicted"/>
<dbReference type="KEGG" id="mrd:Mrad2831_6129"/>
<dbReference type="HOGENOM" id="CLU_1650173_0_0_5"/>
<evidence type="ECO:0000313" key="1">
    <source>
        <dbReference type="EMBL" id="ACB28054.1"/>
    </source>
</evidence>
<dbReference type="RefSeq" id="WP_012329842.1">
    <property type="nucleotide sequence ID" value="NC_010510.1"/>
</dbReference>
<keyword evidence="1" id="KW-0614">Plasmid</keyword>
<gene>
    <name evidence="1" type="ordered locus">Mrad2831_6129</name>
</gene>
<dbReference type="EMBL" id="CP001002">
    <property type="protein sequence ID" value="ACB28054.1"/>
    <property type="molecule type" value="Genomic_DNA"/>
</dbReference>
<dbReference type="Gene3D" id="3.30.2020.40">
    <property type="entry name" value="Uncharacterised protein PF10387, DUF2442"/>
    <property type="match status" value="1"/>
</dbReference>
<sequence length="160" mass="17481">MVRPVKQAKDDWALPRRKPVTQEVLDQAIASEERLARQEHQAKTAWFDRRRDLVLIHLADGRVFGAEREQIPSLREASQNQLDSLQATADGAFLFVADLDLHVNVDGLVGRLLEGSPTTLKRIGAGIAGRTRSASKSAAAVRNGQLGGRPRKVVKAAETG</sequence>
<name>B1M979_METRJ</name>
<dbReference type="AlphaFoldDB" id="B1M979"/>
<geneLocation type="plasmid" evidence="1 2">
    <name>pMRAD01</name>
</geneLocation>